<keyword evidence="2" id="KW-1185">Reference proteome</keyword>
<proteinExistence type="predicted"/>
<organism evidence="1 2">
    <name type="scientific">Artomyces pyxidatus</name>
    <dbReference type="NCBI Taxonomy" id="48021"/>
    <lineage>
        <taxon>Eukaryota</taxon>
        <taxon>Fungi</taxon>
        <taxon>Dikarya</taxon>
        <taxon>Basidiomycota</taxon>
        <taxon>Agaricomycotina</taxon>
        <taxon>Agaricomycetes</taxon>
        <taxon>Russulales</taxon>
        <taxon>Auriscalpiaceae</taxon>
        <taxon>Artomyces</taxon>
    </lineage>
</organism>
<reference evidence="1" key="1">
    <citation type="submission" date="2021-03" db="EMBL/GenBank/DDBJ databases">
        <authorList>
            <consortium name="DOE Joint Genome Institute"/>
            <person name="Ahrendt S."/>
            <person name="Looney B.P."/>
            <person name="Miyauchi S."/>
            <person name="Morin E."/>
            <person name="Drula E."/>
            <person name="Courty P.E."/>
            <person name="Chicoki N."/>
            <person name="Fauchery L."/>
            <person name="Kohler A."/>
            <person name="Kuo A."/>
            <person name="Labutti K."/>
            <person name="Pangilinan J."/>
            <person name="Lipzen A."/>
            <person name="Riley R."/>
            <person name="Andreopoulos W."/>
            <person name="He G."/>
            <person name="Johnson J."/>
            <person name="Barry K.W."/>
            <person name="Grigoriev I.V."/>
            <person name="Nagy L."/>
            <person name="Hibbett D."/>
            <person name="Henrissat B."/>
            <person name="Matheny P.B."/>
            <person name="Labbe J."/>
            <person name="Martin F."/>
        </authorList>
    </citation>
    <scope>NUCLEOTIDE SEQUENCE</scope>
    <source>
        <strain evidence="1">HHB10654</strain>
    </source>
</reference>
<sequence>MLQNLVTLVLKSVKDIHDHNIVHLNLSDTNILVLTSANHVPSQIVIVDLAHCRTSHGPLRNEDRQNGLSSCVCCLGHQEGLKKWDAQGLPDGLEPPKWDVA</sequence>
<protein>
    <submittedName>
        <fullName evidence="1">Uncharacterized protein</fullName>
    </submittedName>
</protein>
<gene>
    <name evidence="1" type="ORF">BV25DRAFT_1822793</name>
</gene>
<dbReference type="Proteomes" id="UP000814140">
    <property type="component" value="Unassembled WGS sequence"/>
</dbReference>
<dbReference type="EMBL" id="MU277198">
    <property type="protein sequence ID" value="KAI0064443.1"/>
    <property type="molecule type" value="Genomic_DNA"/>
</dbReference>
<accession>A0ACB8T7D3</accession>
<name>A0ACB8T7D3_9AGAM</name>
<evidence type="ECO:0000313" key="1">
    <source>
        <dbReference type="EMBL" id="KAI0064443.1"/>
    </source>
</evidence>
<comment type="caution">
    <text evidence="1">The sequence shown here is derived from an EMBL/GenBank/DDBJ whole genome shotgun (WGS) entry which is preliminary data.</text>
</comment>
<reference evidence="1" key="2">
    <citation type="journal article" date="2022" name="New Phytol.">
        <title>Evolutionary transition to the ectomycorrhizal habit in the genomes of a hyperdiverse lineage of mushroom-forming fungi.</title>
        <authorList>
            <person name="Looney B."/>
            <person name="Miyauchi S."/>
            <person name="Morin E."/>
            <person name="Drula E."/>
            <person name="Courty P.E."/>
            <person name="Kohler A."/>
            <person name="Kuo A."/>
            <person name="LaButti K."/>
            <person name="Pangilinan J."/>
            <person name="Lipzen A."/>
            <person name="Riley R."/>
            <person name="Andreopoulos W."/>
            <person name="He G."/>
            <person name="Johnson J."/>
            <person name="Nolan M."/>
            <person name="Tritt A."/>
            <person name="Barry K.W."/>
            <person name="Grigoriev I.V."/>
            <person name="Nagy L.G."/>
            <person name="Hibbett D."/>
            <person name="Henrissat B."/>
            <person name="Matheny P.B."/>
            <person name="Labbe J."/>
            <person name="Martin F.M."/>
        </authorList>
    </citation>
    <scope>NUCLEOTIDE SEQUENCE</scope>
    <source>
        <strain evidence="1">HHB10654</strain>
    </source>
</reference>
<evidence type="ECO:0000313" key="2">
    <source>
        <dbReference type="Proteomes" id="UP000814140"/>
    </source>
</evidence>